<feature type="region of interest" description="Disordered" evidence="4">
    <location>
        <begin position="1"/>
        <end position="26"/>
    </location>
</feature>
<evidence type="ECO:0000256" key="4">
    <source>
        <dbReference type="SAM" id="MobiDB-lite"/>
    </source>
</evidence>
<reference evidence="6" key="1">
    <citation type="submission" date="2023-07" db="EMBL/GenBank/DDBJ databases">
        <title>Black Yeasts Isolated from many extreme environments.</title>
        <authorList>
            <person name="Coleine C."/>
            <person name="Stajich J.E."/>
            <person name="Selbmann L."/>
        </authorList>
    </citation>
    <scope>NUCLEOTIDE SEQUENCE</scope>
    <source>
        <strain evidence="6">CCFEE 5485</strain>
    </source>
</reference>
<dbReference type="SMART" id="SM00906">
    <property type="entry name" value="Fungal_trans"/>
    <property type="match status" value="1"/>
</dbReference>
<keyword evidence="2" id="KW-0479">Metal-binding</keyword>
<dbReference type="GO" id="GO:0005634">
    <property type="term" value="C:nucleus"/>
    <property type="evidence" value="ECO:0007669"/>
    <property type="project" value="UniProtKB-SubCell"/>
</dbReference>
<sequence>MLSQMQTQARVHSAIDEQQHSTSSGEPAVLENNQVAPQSRSQYLGSAFWTSLKGALDEIELELHTDVTDADTDLADEVHTPTDTSSSSGPPLIDPIVGGLVPSVLLLHPPTLLVYEFCSIYFRNVDPVFKVLHGPSVCGHMQQGLPYLDYEDGSNSVVALKFVLYFAAVATISDVQCRALLGVSSVEAVAQYRSMAEAALARADYLVSNDFLTLQCLVIYLAMCRHTDITRRTWTLVSVAVRSALALEIHTEKTTRNVFATEQHRRLWHALCVLDLNSVDLASDALILPGTYDTPRPSNINDSDISPYTIEPVSPRTGWTDSTCSLMFQHIADGARIGHASITESWKQRRDYIVELRKTIEDEYISYCDPTVPLHAFTIALGRSTGAALLLHSIRPTKASSCDVKVPFDAAYLLPFAIDALSNAQAIVNDPTMAGWSWAPWIHWHSIAVAFAALALIPEGELADRGWSVTEVAFFQFSAAALGHRAQLRRPLERLAVRARRAKGASSLGHVYDTSNNPMFQSYPLATASQPKDLPLLSEIELPSSEEWDMFLQDYTASLDVGSQP</sequence>
<name>A0AAE0WMR7_9PEZI</name>
<protein>
    <recommendedName>
        <fullName evidence="5">Xylanolytic transcriptional activator regulatory domain-containing protein</fullName>
    </recommendedName>
</protein>
<dbReference type="InterPro" id="IPR007219">
    <property type="entry name" value="XnlR_reg_dom"/>
</dbReference>
<dbReference type="PANTHER" id="PTHR31001:SF50">
    <property type="entry name" value="ZN(II)2CYS6 TRANSCRIPTION FACTOR (EUROFUNG)"/>
    <property type="match status" value="1"/>
</dbReference>
<dbReference type="GO" id="GO:0008270">
    <property type="term" value="F:zinc ion binding"/>
    <property type="evidence" value="ECO:0007669"/>
    <property type="project" value="InterPro"/>
</dbReference>
<dbReference type="Proteomes" id="UP001274830">
    <property type="component" value="Unassembled WGS sequence"/>
</dbReference>
<feature type="domain" description="Xylanolytic transcriptional activator regulatory" evidence="5">
    <location>
        <begin position="233"/>
        <end position="303"/>
    </location>
</feature>
<evidence type="ECO:0000256" key="1">
    <source>
        <dbReference type="ARBA" id="ARBA00004123"/>
    </source>
</evidence>
<evidence type="ECO:0000256" key="3">
    <source>
        <dbReference type="ARBA" id="ARBA00023242"/>
    </source>
</evidence>
<organism evidence="6 7">
    <name type="scientific">Recurvomyces mirabilis</name>
    <dbReference type="NCBI Taxonomy" id="574656"/>
    <lineage>
        <taxon>Eukaryota</taxon>
        <taxon>Fungi</taxon>
        <taxon>Dikarya</taxon>
        <taxon>Ascomycota</taxon>
        <taxon>Pezizomycotina</taxon>
        <taxon>Dothideomycetes</taxon>
        <taxon>Dothideomycetidae</taxon>
        <taxon>Mycosphaerellales</taxon>
        <taxon>Teratosphaeriaceae</taxon>
        <taxon>Recurvomyces</taxon>
    </lineage>
</organism>
<dbReference type="GO" id="GO:0006351">
    <property type="term" value="P:DNA-templated transcription"/>
    <property type="evidence" value="ECO:0007669"/>
    <property type="project" value="InterPro"/>
</dbReference>
<dbReference type="GO" id="GO:0003677">
    <property type="term" value="F:DNA binding"/>
    <property type="evidence" value="ECO:0007669"/>
    <property type="project" value="InterPro"/>
</dbReference>
<dbReference type="InterPro" id="IPR050613">
    <property type="entry name" value="Sec_Metabolite_Reg"/>
</dbReference>
<gene>
    <name evidence="6" type="ORF">LTR78_005594</name>
</gene>
<proteinExistence type="predicted"/>
<comment type="caution">
    <text evidence="6">The sequence shown here is derived from an EMBL/GenBank/DDBJ whole genome shotgun (WGS) entry which is preliminary data.</text>
</comment>
<feature type="compositionally biased region" description="Polar residues" evidence="4">
    <location>
        <begin position="1"/>
        <end position="10"/>
    </location>
</feature>
<evidence type="ECO:0000256" key="2">
    <source>
        <dbReference type="ARBA" id="ARBA00022723"/>
    </source>
</evidence>
<dbReference type="AlphaFoldDB" id="A0AAE0WMR7"/>
<accession>A0AAE0WMR7</accession>
<dbReference type="CDD" id="cd12148">
    <property type="entry name" value="fungal_TF_MHR"/>
    <property type="match status" value="1"/>
</dbReference>
<evidence type="ECO:0000313" key="7">
    <source>
        <dbReference type="Proteomes" id="UP001274830"/>
    </source>
</evidence>
<dbReference type="PANTHER" id="PTHR31001">
    <property type="entry name" value="UNCHARACTERIZED TRANSCRIPTIONAL REGULATORY PROTEIN"/>
    <property type="match status" value="1"/>
</dbReference>
<dbReference type="EMBL" id="JAUTXT010000019">
    <property type="protein sequence ID" value="KAK3674508.1"/>
    <property type="molecule type" value="Genomic_DNA"/>
</dbReference>
<evidence type="ECO:0000313" key="6">
    <source>
        <dbReference type="EMBL" id="KAK3674508.1"/>
    </source>
</evidence>
<keyword evidence="7" id="KW-1185">Reference proteome</keyword>
<evidence type="ECO:0000259" key="5">
    <source>
        <dbReference type="SMART" id="SM00906"/>
    </source>
</evidence>
<comment type="subcellular location">
    <subcellularLocation>
        <location evidence="1">Nucleus</location>
    </subcellularLocation>
</comment>
<keyword evidence="3" id="KW-0539">Nucleus</keyword>